<dbReference type="PIRSF" id="PIRSF002859">
    <property type="entry name" value="Lipo_traT"/>
    <property type="match status" value="1"/>
</dbReference>
<dbReference type="GO" id="GO:0009279">
    <property type="term" value="C:cell outer membrane"/>
    <property type="evidence" value="ECO:0007669"/>
    <property type="project" value="UniProtKB-SubCell"/>
</dbReference>
<dbReference type="PROSITE" id="PS51257">
    <property type="entry name" value="PROKAR_LIPOPROTEIN"/>
    <property type="match status" value="1"/>
</dbReference>
<comment type="subcellular location">
    <subcellularLocation>
        <location evidence="1">Cell outer membrane</location>
        <topology evidence="1">Lipid-anchor</topology>
    </subcellularLocation>
</comment>
<dbReference type="STRING" id="671143.DAMO_0441"/>
<dbReference type="eggNOG" id="ENOG502ZAYY">
    <property type="taxonomic scope" value="Bacteria"/>
</dbReference>
<evidence type="ECO:0000256" key="3">
    <source>
        <dbReference type="ARBA" id="ARBA00023136"/>
    </source>
</evidence>
<name>D5MJT6_METO1</name>
<evidence type="ECO:0000256" key="6">
    <source>
        <dbReference type="SAM" id="MobiDB-lite"/>
    </source>
</evidence>
<protein>
    <submittedName>
        <fullName evidence="8">Lipoprotein ylpA</fullName>
    </submittedName>
</protein>
<keyword evidence="5 8" id="KW-0449">Lipoprotein</keyword>
<dbReference type="KEGG" id="mox:DAMO_0441"/>
<feature type="compositionally biased region" description="Polar residues" evidence="6">
    <location>
        <begin position="191"/>
        <end position="205"/>
    </location>
</feature>
<feature type="signal peptide" evidence="7">
    <location>
        <begin position="1"/>
        <end position="24"/>
    </location>
</feature>
<proteinExistence type="predicted"/>
<evidence type="ECO:0000256" key="5">
    <source>
        <dbReference type="ARBA" id="ARBA00023288"/>
    </source>
</evidence>
<dbReference type="Proteomes" id="UP000006898">
    <property type="component" value="Chromosome"/>
</dbReference>
<gene>
    <name evidence="8" type="primary">ylpA</name>
    <name evidence="8" type="ORF">DAMO_0441</name>
</gene>
<keyword evidence="2 7" id="KW-0732">Signal</keyword>
<sequence>MMKILKCSGVVLIGVLLASCAAMQVSLEKKDLKVENKMSDTIFLDIENQAERTIFVDIKNTSDKELDIRPLIISRLQTNGYKVTTNPKEAFYILQGNILYVGQADPSALRSAVAAGYGGTFAGALGGALIGGAAGGGSGALYGAGIGGLVGVGAEMIAGSLVKDVTYTIVTDLMISEKSKEAVEQTVQSHLQQGSGSAIRQTSRTTTERKRYQTRIASTANQVNLKLEEALPSLTEGLAKSIAGIF</sequence>
<evidence type="ECO:0000256" key="4">
    <source>
        <dbReference type="ARBA" id="ARBA00023139"/>
    </source>
</evidence>
<evidence type="ECO:0000313" key="9">
    <source>
        <dbReference type="Proteomes" id="UP000006898"/>
    </source>
</evidence>
<feature type="chain" id="PRO_5003074631" evidence="7">
    <location>
        <begin position="25"/>
        <end position="246"/>
    </location>
</feature>
<dbReference type="InterPro" id="IPR008874">
    <property type="entry name" value="TraT_complement-R"/>
</dbReference>
<evidence type="ECO:0000256" key="2">
    <source>
        <dbReference type="ARBA" id="ARBA00022729"/>
    </source>
</evidence>
<dbReference type="Pfam" id="PF05818">
    <property type="entry name" value="TraT"/>
    <property type="match status" value="1"/>
</dbReference>
<dbReference type="HOGENOM" id="CLU_093762_0_0_0"/>
<evidence type="ECO:0000256" key="7">
    <source>
        <dbReference type="SAM" id="SignalP"/>
    </source>
</evidence>
<reference evidence="8 9" key="1">
    <citation type="journal article" date="2010" name="Nature">
        <title>Nitrite-driven anaerobic methane oxidation by oxygenic bacteria.</title>
        <authorList>
            <person name="Ettwig K.F."/>
            <person name="Butler M.K."/>
            <person name="Le Paslier D."/>
            <person name="Pelletier E."/>
            <person name="Mangenot S."/>
            <person name="Kuypers M.M.M."/>
            <person name="Schreiber F."/>
            <person name="Dutilh B.E."/>
            <person name="Zedelius J."/>
            <person name="de Beer D."/>
            <person name="Gloerich J."/>
            <person name="Wessels H.J.C.T."/>
            <person name="van Allen T."/>
            <person name="Luesken F."/>
            <person name="Wu M."/>
            <person name="van de Pas-Schoonen K.T."/>
            <person name="Op den Camp H.J.M."/>
            <person name="Janssen-Megens E.M."/>
            <person name="Francoijs K-J."/>
            <person name="Stunnenberg H."/>
            <person name="Weissenbach J."/>
            <person name="Jetten M.S.M."/>
            <person name="Strous M."/>
        </authorList>
    </citation>
    <scope>NUCLEOTIDE SEQUENCE [LARGE SCALE GENOMIC DNA]</scope>
</reference>
<dbReference type="AlphaFoldDB" id="D5MJT6"/>
<keyword evidence="4" id="KW-0564">Palmitate</keyword>
<evidence type="ECO:0000256" key="1">
    <source>
        <dbReference type="ARBA" id="ARBA00004459"/>
    </source>
</evidence>
<keyword evidence="3" id="KW-0472">Membrane</keyword>
<dbReference type="EMBL" id="FP565575">
    <property type="protein sequence ID" value="CBE67519.1"/>
    <property type="molecule type" value="Genomic_DNA"/>
</dbReference>
<feature type="region of interest" description="Disordered" evidence="6">
    <location>
        <begin position="191"/>
        <end position="210"/>
    </location>
</feature>
<accession>D5MJT6</accession>
<evidence type="ECO:0000313" key="8">
    <source>
        <dbReference type="EMBL" id="CBE67519.1"/>
    </source>
</evidence>
<organism evidence="8 9">
    <name type="scientific">Methylomirabilis oxygeniifera</name>
    <dbReference type="NCBI Taxonomy" id="671143"/>
    <lineage>
        <taxon>Bacteria</taxon>
        <taxon>Candidatus Methylomirabilota</taxon>
        <taxon>Candidatus Methylomirabilia</taxon>
        <taxon>Candidatus Methylomirabilales</taxon>
        <taxon>Candidatus Methylomirabilaceae</taxon>
        <taxon>Candidatus Methylomirabilis</taxon>
    </lineage>
</organism>